<dbReference type="Pfam" id="PF13715">
    <property type="entry name" value="CarbopepD_reg_2"/>
    <property type="match status" value="1"/>
</dbReference>
<sequence>MKRIYTITTIIFLCLNSLFSQTTSISGKIISEENNAPLSYVNIGIPNKNLGTVSREDGSFTLKLPREIVEKDTLIFSYIGYETQKIATSKLKTSGNEVILKPAKTYLDEVVLETQELKAKKIGRTNTGLGLMHYNFYTADEKDVDDRLSKELGMNLKLRRNCRLEKFNFAVTSNDFKSLKFRINIYNIKNNEPDSLLISNNIIFELKDKENGWQSVDLDPYNIYLKEEVEEIMVSIQWLESVKAEKDSKYFAIAASQSPFHKVYFRNKAMDSWASQTGSLSMYIDAKCDK</sequence>
<keyword evidence="1" id="KW-0732">Signal</keyword>
<evidence type="ECO:0000313" key="3">
    <source>
        <dbReference type="Proteomes" id="UP001262889"/>
    </source>
</evidence>
<dbReference type="Gene3D" id="2.60.40.1120">
    <property type="entry name" value="Carboxypeptidase-like, regulatory domain"/>
    <property type="match status" value="1"/>
</dbReference>
<feature type="signal peptide" evidence="1">
    <location>
        <begin position="1"/>
        <end position="20"/>
    </location>
</feature>
<feature type="chain" id="PRO_5047375986" evidence="1">
    <location>
        <begin position="21"/>
        <end position="290"/>
    </location>
</feature>
<comment type="caution">
    <text evidence="2">The sequence shown here is derived from an EMBL/GenBank/DDBJ whole genome shotgun (WGS) entry which is preliminary data.</text>
</comment>
<proteinExistence type="predicted"/>
<protein>
    <submittedName>
        <fullName evidence="2">Carboxypeptidase-like regulatory domain-containing protein</fullName>
    </submittedName>
</protein>
<dbReference type="SUPFAM" id="SSF49464">
    <property type="entry name" value="Carboxypeptidase regulatory domain-like"/>
    <property type="match status" value="1"/>
</dbReference>
<dbReference type="EMBL" id="JAVRHQ010000044">
    <property type="protein sequence ID" value="MDT0644922.1"/>
    <property type="molecule type" value="Genomic_DNA"/>
</dbReference>
<keyword evidence="3" id="KW-1185">Reference proteome</keyword>
<name>A0ABU3CFB6_9FLAO</name>
<dbReference type="RefSeq" id="WP_311536537.1">
    <property type="nucleotide sequence ID" value="NZ_JAVRHQ010000044.1"/>
</dbReference>
<dbReference type="Proteomes" id="UP001262889">
    <property type="component" value="Unassembled WGS sequence"/>
</dbReference>
<reference evidence="2 3" key="1">
    <citation type="submission" date="2023-09" db="EMBL/GenBank/DDBJ databases">
        <authorList>
            <person name="Rey-Velasco X."/>
        </authorList>
    </citation>
    <scope>NUCLEOTIDE SEQUENCE [LARGE SCALE GENOMIC DNA]</scope>
    <source>
        <strain evidence="2 3">F363</strain>
    </source>
</reference>
<accession>A0ABU3CFB6</accession>
<organism evidence="2 3">
    <name type="scientific">Autumnicola tepida</name>
    <dbReference type="NCBI Taxonomy" id="3075595"/>
    <lineage>
        <taxon>Bacteria</taxon>
        <taxon>Pseudomonadati</taxon>
        <taxon>Bacteroidota</taxon>
        <taxon>Flavobacteriia</taxon>
        <taxon>Flavobacteriales</taxon>
        <taxon>Flavobacteriaceae</taxon>
        <taxon>Autumnicola</taxon>
    </lineage>
</organism>
<gene>
    <name evidence="2" type="ORF">RM553_18940</name>
</gene>
<evidence type="ECO:0000313" key="2">
    <source>
        <dbReference type="EMBL" id="MDT0644922.1"/>
    </source>
</evidence>
<evidence type="ECO:0000256" key="1">
    <source>
        <dbReference type="SAM" id="SignalP"/>
    </source>
</evidence>
<dbReference type="InterPro" id="IPR008969">
    <property type="entry name" value="CarboxyPept-like_regulatory"/>
</dbReference>